<dbReference type="Gene3D" id="3.10.580.10">
    <property type="entry name" value="CBS-domain"/>
    <property type="match status" value="1"/>
</dbReference>
<name>A0A0F9F4D3_9ZZZZ</name>
<feature type="domain" description="CBS" evidence="2">
    <location>
        <begin position="10"/>
        <end position="73"/>
    </location>
</feature>
<feature type="non-terminal residue" evidence="3">
    <location>
        <position position="124"/>
    </location>
</feature>
<evidence type="ECO:0000259" key="2">
    <source>
        <dbReference type="PROSITE" id="PS51371"/>
    </source>
</evidence>
<dbReference type="Pfam" id="PF00571">
    <property type="entry name" value="CBS"/>
    <property type="match status" value="2"/>
</dbReference>
<dbReference type="PANTHER" id="PTHR43080">
    <property type="entry name" value="CBS DOMAIN-CONTAINING PROTEIN CBSX3, MITOCHONDRIAL"/>
    <property type="match status" value="1"/>
</dbReference>
<dbReference type="InterPro" id="IPR051257">
    <property type="entry name" value="Diverse_CBS-Domain"/>
</dbReference>
<dbReference type="AlphaFoldDB" id="A0A0F9F4D3"/>
<feature type="domain" description="CBS" evidence="2">
    <location>
        <begin position="79"/>
        <end position="124"/>
    </location>
</feature>
<proteinExistence type="predicted"/>
<dbReference type="PROSITE" id="PS51371">
    <property type="entry name" value="CBS"/>
    <property type="match status" value="2"/>
</dbReference>
<dbReference type="SUPFAM" id="SSF54631">
    <property type="entry name" value="CBS-domain pair"/>
    <property type="match status" value="1"/>
</dbReference>
<accession>A0A0F9F4D3</accession>
<organism evidence="3">
    <name type="scientific">marine sediment metagenome</name>
    <dbReference type="NCBI Taxonomy" id="412755"/>
    <lineage>
        <taxon>unclassified sequences</taxon>
        <taxon>metagenomes</taxon>
        <taxon>ecological metagenomes</taxon>
    </lineage>
</organism>
<keyword evidence="1" id="KW-0129">CBS domain</keyword>
<evidence type="ECO:0000313" key="3">
    <source>
        <dbReference type="EMBL" id="KKL73316.1"/>
    </source>
</evidence>
<reference evidence="3" key="1">
    <citation type="journal article" date="2015" name="Nature">
        <title>Complex archaea that bridge the gap between prokaryotes and eukaryotes.</title>
        <authorList>
            <person name="Spang A."/>
            <person name="Saw J.H."/>
            <person name="Jorgensen S.L."/>
            <person name="Zaremba-Niedzwiedzka K."/>
            <person name="Martijn J."/>
            <person name="Lind A.E."/>
            <person name="van Eijk R."/>
            <person name="Schleper C."/>
            <person name="Guy L."/>
            <person name="Ettema T.J."/>
        </authorList>
    </citation>
    <scope>NUCLEOTIDE SEQUENCE</scope>
</reference>
<evidence type="ECO:0000256" key="1">
    <source>
        <dbReference type="ARBA" id="ARBA00023122"/>
    </source>
</evidence>
<dbReference type="SMART" id="SM00116">
    <property type="entry name" value="CBS"/>
    <property type="match status" value="2"/>
</dbReference>
<dbReference type="PANTHER" id="PTHR43080:SF2">
    <property type="entry name" value="CBS DOMAIN-CONTAINING PROTEIN"/>
    <property type="match status" value="1"/>
</dbReference>
<protein>
    <recommendedName>
        <fullName evidence="2">CBS domain-containing protein</fullName>
    </recommendedName>
</protein>
<comment type="caution">
    <text evidence="3">The sequence shown here is derived from an EMBL/GenBank/DDBJ whole genome shotgun (WGS) entry which is preliminary data.</text>
</comment>
<dbReference type="EMBL" id="LAZR01024996">
    <property type="protein sequence ID" value="KKL73316.1"/>
    <property type="molecule type" value="Genomic_DNA"/>
</dbReference>
<sequence length="124" mass="13311">MASVSDIERVVKQKGDVLTIHPRSTAQQAAHKMFENKVGCLVIVDQRGHLQGILSERDIVRQVVAAAKNPAAVTVGSIMTREVVSCNLATPLSQARQLMAQHGVRHLPIVEGGVPVGMISSRDV</sequence>
<dbReference type="InterPro" id="IPR046342">
    <property type="entry name" value="CBS_dom_sf"/>
</dbReference>
<dbReference type="InterPro" id="IPR000644">
    <property type="entry name" value="CBS_dom"/>
</dbReference>
<gene>
    <name evidence="3" type="ORF">LCGC14_2076140</name>
</gene>